<feature type="domain" description="Phosphoribosyltransferase" evidence="3">
    <location>
        <begin position="14"/>
        <end position="164"/>
    </location>
</feature>
<dbReference type="CDD" id="cd06223">
    <property type="entry name" value="PRTases_typeI"/>
    <property type="match status" value="1"/>
</dbReference>
<sequence length="201" mass="23128">MPMSQPTAQFKKHYLDENSLIQDSFRLAVHIFESGFRPTFIVGLWRGGSAVGIYVQECLQTLGVKTDHISVRTSYQGQANYHQILQEPESIRVHGIQYLLENLNVDDSLLIVDDVFSSGHNVEAVIKRLKSKLKLNMPRQVKIATLWERPKFKQTSLKPDFCLHQTDQWLVFPYELTGLSLEEIQQHKGFVRPLIKPALLK</sequence>
<dbReference type="Gene3D" id="3.40.50.2020">
    <property type="match status" value="1"/>
</dbReference>
<dbReference type="RefSeq" id="WP_329775225.1">
    <property type="nucleotide sequence ID" value="NZ_JAYDYW010000006.1"/>
</dbReference>
<proteinExistence type="predicted"/>
<comment type="caution">
    <text evidence="4">The sequence shown here is derived from an EMBL/GenBank/DDBJ whole genome shotgun (WGS) entry which is preliminary data.</text>
</comment>
<dbReference type="Pfam" id="PF00156">
    <property type="entry name" value="Pribosyltran"/>
    <property type="match status" value="1"/>
</dbReference>
<gene>
    <name evidence="4" type="ORF">SNR37_003442</name>
</gene>
<dbReference type="SUPFAM" id="SSF53271">
    <property type="entry name" value="PRTase-like"/>
    <property type="match status" value="1"/>
</dbReference>
<evidence type="ECO:0000256" key="2">
    <source>
        <dbReference type="ARBA" id="ARBA00022679"/>
    </source>
</evidence>
<organism evidence="4 5">
    <name type="scientific">Agarivorans aestuarii</name>
    <dbReference type="NCBI Taxonomy" id="1563703"/>
    <lineage>
        <taxon>Bacteria</taxon>
        <taxon>Pseudomonadati</taxon>
        <taxon>Pseudomonadota</taxon>
        <taxon>Gammaproteobacteria</taxon>
        <taxon>Alteromonadales</taxon>
        <taxon>Alteromonadaceae</taxon>
        <taxon>Agarivorans</taxon>
    </lineage>
</organism>
<dbReference type="PANTHER" id="PTHR43363:SF1">
    <property type="entry name" value="HYPOXANTHINE-GUANINE PHOSPHORIBOSYLTRANSFERASE"/>
    <property type="match status" value="1"/>
</dbReference>
<evidence type="ECO:0000313" key="4">
    <source>
        <dbReference type="EMBL" id="MEE1674014.1"/>
    </source>
</evidence>
<evidence type="ECO:0000259" key="3">
    <source>
        <dbReference type="Pfam" id="PF00156"/>
    </source>
</evidence>
<keyword evidence="5" id="KW-1185">Reference proteome</keyword>
<dbReference type="GO" id="GO:0016757">
    <property type="term" value="F:glycosyltransferase activity"/>
    <property type="evidence" value="ECO:0007669"/>
    <property type="project" value="UniProtKB-KW"/>
</dbReference>
<reference evidence="5" key="1">
    <citation type="submission" date="2023-07" db="EMBL/GenBank/DDBJ databases">
        <title>Draft genome sequence of Agarivorans aestuarii strain ZMCS4, a CAZymes producing bacteria isolated from the marine brown algae Clodostephus spongiosus.</title>
        <authorList>
            <person name="Lorente B."/>
            <person name="Cabral C."/>
            <person name="Frias J."/>
            <person name="Faria J."/>
            <person name="Toubarro D."/>
        </authorList>
    </citation>
    <scope>NUCLEOTIDE SEQUENCE [LARGE SCALE GENOMIC DNA]</scope>
    <source>
        <strain evidence="5">ZMCS4</strain>
    </source>
</reference>
<evidence type="ECO:0000313" key="5">
    <source>
        <dbReference type="Proteomes" id="UP001310248"/>
    </source>
</evidence>
<dbReference type="InterPro" id="IPR029057">
    <property type="entry name" value="PRTase-like"/>
</dbReference>
<protein>
    <submittedName>
        <fullName evidence="4">Phosphoribosyltransferase family protein</fullName>
    </submittedName>
</protein>
<dbReference type="EMBL" id="JAYDYW010000006">
    <property type="protein sequence ID" value="MEE1674014.1"/>
    <property type="molecule type" value="Genomic_DNA"/>
</dbReference>
<dbReference type="Proteomes" id="UP001310248">
    <property type="component" value="Unassembled WGS sequence"/>
</dbReference>
<name>A0ABU7G4U2_9ALTE</name>
<dbReference type="PANTHER" id="PTHR43363">
    <property type="entry name" value="HYPOXANTHINE PHOSPHORIBOSYLTRANSFERASE"/>
    <property type="match status" value="1"/>
</dbReference>
<evidence type="ECO:0000256" key="1">
    <source>
        <dbReference type="ARBA" id="ARBA00022676"/>
    </source>
</evidence>
<dbReference type="InterPro" id="IPR000836">
    <property type="entry name" value="PRTase_dom"/>
</dbReference>
<keyword evidence="1 4" id="KW-0328">Glycosyltransferase</keyword>
<accession>A0ABU7G4U2</accession>
<keyword evidence="2" id="KW-0808">Transferase</keyword>